<dbReference type="PANTHER" id="PTHR12366:SF32">
    <property type="entry name" value="ASPARTATE BETA-HYDROXYLASE ISOFORM X1"/>
    <property type="match status" value="1"/>
</dbReference>
<evidence type="ECO:0000313" key="3">
    <source>
        <dbReference type="Proteomes" id="UP000061468"/>
    </source>
</evidence>
<dbReference type="PANTHER" id="PTHR12366">
    <property type="entry name" value="ASPARTYL/ASPARAGINYL BETA-HYDROXYLASE"/>
    <property type="match status" value="1"/>
</dbReference>
<keyword evidence="2" id="KW-0614">Plasmid</keyword>
<organism evidence="2 3">
    <name type="scientific">Alteromonas mediterranea</name>
    <dbReference type="NCBI Taxonomy" id="314275"/>
    <lineage>
        <taxon>Bacteria</taxon>
        <taxon>Pseudomonadati</taxon>
        <taxon>Pseudomonadota</taxon>
        <taxon>Gammaproteobacteria</taxon>
        <taxon>Alteromonadales</taxon>
        <taxon>Alteromonadaceae</taxon>
        <taxon>Alteromonas/Salinimonas group</taxon>
        <taxon>Alteromonas</taxon>
    </lineage>
</organism>
<dbReference type="GO" id="GO:0062101">
    <property type="term" value="F:peptidyl-aspartic acid 3-dioxygenase activity"/>
    <property type="evidence" value="ECO:0007669"/>
    <property type="project" value="InterPro"/>
</dbReference>
<gene>
    <name evidence="2" type="ORF">AV942_21105</name>
</gene>
<dbReference type="Proteomes" id="UP000061468">
    <property type="component" value="Plasmid pAMEDUM8_300"/>
</dbReference>
<sequence>MSCDKNTVSERIRGHYIRLFDALRTEGFHQEAKAILAQAVELGFFSEPMQRPLDLIEGLDAMPLHNSRDFPVVEYLESHFNTIRNEVIELENKARQEAFCDVEEPLVDSGRWQEIVFYEAGTRSKKSCELLPETSGVLDGLPLEVKESGVIMLSMLEPQTHIVPHCGHTNGRLRVHLGISIPDDVVMRVNEEYVSWTEGQCLVMDDSFEHEVWHYGNTPRIVLIVDIFHPQLSEADKTRLRTKSSSIESRVAEVMEQNHLKVIQQTDQGVVFQPDDYLEKKVARYMAQTNCKTARLRGGKVELLGDEIT</sequence>
<name>A0AAC8XQ34_9ALTE</name>
<dbReference type="InterPro" id="IPR007803">
    <property type="entry name" value="Asp/Arg/Pro-Hydrxlase"/>
</dbReference>
<accession>A0AAC8XQ34</accession>
<dbReference type="Pfam" id="PF05118">
    <property type="entry name" value="Asp_Arg_Hydrox"/>
    <property type="match status" value="1"/>
</dbReference>
<dbReference type="InterPro" id="IPR027443">
    <property type="entry name" value="IPNS-like_sf"/>
</dbReference>
<evidence type="ECO:0000259" key="1">
    <source>
        <dbReference type="Pfam" id="PF05118"/>
    </source>
</evidence>
<dbReference type="InterPro" id="IPR039038">
    <property type="entry name" value="ASPH"/>
</dbReference>
<proteinExistence type="predicted"/>
<dbReference type="SUPFAM" id="SSF51197">
    <property type="entry name" value="Clavaminate synthase-like"/>
    <property type="match status" value="1"/>
</dbReference>
<dbReference type="RefSeq" id="WP_015068702.1">
    <property type="nucleotide sequence ID" value="NZ_CAKMLI010000003.1"/>
</dbReference>
<dbReference type="EMBL" id="CP013929">
    <property type="protein sequence ID" value="AMJ80879.1"/>
    <property type="molecule type" value="Genomic_DNA"/>
</dbReference>
<geneLocation type="plasmid" evidence="2 3">
    <name>pAMEDUM8_300</name>
</geneLocation>
<reference evidence="2 3" key="1">
    <citation type="submission" date="2015-12" db="EMBL/GenBank/DDBJ databases">
        <title>Intraspecies pangenome expansion in the marine bacterium Alteromonas.</title>
        <authorList>
            <person name="Lopez-Perez M."/>
            <person name="Rodriguez-Valera F."/>
        </authorList>
    </citation>
    <scope>NUCLEOTIDE SEQUENCE [LARGE SCALE GENOMIC DNA]</scope>
    <source>
        <strain evidence="2 3">UM8</strain>
        <plasmid evidence="2 3">pAMEDUM8_300</plasmid>
    </source>
</reference>
<feature type="domain" description="Aspartyl/asparaginy/proline hydroxylase" evidence="1">
    <location>
        <begin position="77"/>
        <end position="230"/>
    </location>
</feature>
<protein>
    <recommendedName>
        <fullName evidence="1">Aspartyl/asparaginy/proline hydroxylase domain-containing protein</fullName>
    </recommendedName>
</protein>
<dbReference type="AlphaFoldDB" id="A0AAC8XQ34"/>
<dbReference type="Gene3D" id="2.60.120.330">
    <property type="entry name" value="B-lactam Antibiotic, Isopenicillin N Synthase, Chain"/>
    <property type="match status" value="1"/>
</dbReference>
<evidence type="ECO:0000313" key="2">
    <source>
        <dbReference type="EMBL" id="AMJ80879.1"/>
    </source>
</evidence>